<evidence type="ECO:0000259" key="2">
    <source>
        <dbReference type="PROSITE" id="PS50181"/>
    </source>
</evidence>
<dbReference type="InterPro" id="IPR036047">
    <property type="entry name" value="F-box-like_dom_sf"/>
</dbReference>
<protein>
    <recommendedName>
        <fullName evidence="2">F-box domain-containing protein</fullName>
    </recommendedName>
</protein>
<dbReference type="SUPFAM" id="SSF81383">
    <property type="entry name" value="F-box domain"/>
    <property type="match status" value="1"/>
</dbReference>
<name>A0A4Y7SVR7_COPMI</name>
<dbReference type="OrthoDB" id="2322499at2759"/>
<dbReference type="EMBL" id="QPFP01000052">
    <property type="protein sequence ID" value="TEB25965.1"/>
    <property type="molecule type" value="Genomic_DNA"/>
</dbReference>
<dbReference type="SMART" id="SM00256">
    <property type="entry name" value="FBOX"/>
    <property type="match status" value="1"/>
</dbReference>
<dbReference type="PROSITE" id="PS50181">
    <property type="entry name" value="FBOX"/>
    <property type="match status" value="1"/>
</dbReference>
<dbReference type="Proteomes" id="UP000298030">
    <property type="component" value="Unassembled WGS sequence"/>
</dbReference>
<organism evidence="3 4">
    <name type="scientific">Coprinellus micaceus</name>
    <name type="common">Glistening ink-cap mushroom</name>
    <name type="synonym">Coprinus micaceus</name>
    <dbReference type="NCBI Taxonomy" id="71717"/>
    <lineage>
        <taxon>Eukaryota</taxon>
        <taxon>Fungi</taxon>
        <taxon>Dikarya</taxon>
        <taxon>Basidiomycota</taxon>
        <taxon>Agaricomycotina</taxon>
        <taxon>Agaricomycetes</taxon>
        <taxon>Agaricomycetidae</taxon>
        <taxon>Agaricales</taxon>
        <taxon>Agaricineae</taxon>
        <taxon>Psathyrellaceae</taxon>
        <taxon>Coprinellus</taxon>
    </lineage>
</organism>
<evidence type="ECO:0000313" key="4">
    <source>
        <dbReference type="Proteomes" id="UP000298030"/>
    </source>
</evidence>
<gene>
    <name evidence="3" type="ORF">FA13DRAFT_1737876</name>
</gene>
<comment type="caution">
    <text evidence="3">The sequence shown here is derived from an EMBL/GenBank/DDBJ whole genome shotgun (WGS) entry which is preliminary data.</text>
</comment>
<reference evidence="3 4" key="1">
    <citation type="journal article" date="2019" name="Nat. Ecol. Evol.">
        <title>Megaphylogeny resolves global patterns of mushroom evolution.</title>
        <authorList>
            <person name="Varga T."/>
            <person name="Krizsan K."/>
            <person name="Foldi C."/>
            <person name="Dima B."/>
            <person name="Sanchez-Garcia M."/>
            <person name="Sanchez-Ramirez S."/>
            <person name="Szollosi G.J."/>
            <person name="Szarkandi J.G."/>
            <person name="Papp V."/>
            <person name="Albert L."/>
            <person name="Andreopoulos W."/>
            <person name="Angelini C."/>
            <person name="Antonin V."/>
            <person name="Barry K.W."/>
            <person name="Bougher N.L."/>
            <person name="Buchanan P."/>
            <person name="Buyck B."/>
            <person name="Bense V."/>
            <person name="Catcheside P."/>
            <person name="Chovatia M."/>
            <person name="Cooper J."/>
            <person name="Damon W."/>
            <person name="Desjardin D."/>
            <person name="Finy P."/>
            <person name="Geml J."/>
            <person name="Haridas S."/>
            <person name="Hughes K."/>
            <person name="Justo A."/>
            <person name="Karasinski D."/>
            <person name="Kautmanova I."/>
            <person name="Kiss B."/>
            <person name="Kocsube S."/>
            <person name="Kotiranta H."/>
            <person name="LaButti K.M."/>
            <person name="Lechner B.E."/>
            <person name="Liimatainen K."/>
            <person name="Lipzen A."/>
            <person name="Lukacs Z."/>
            <person name="Mihaltcheva S."/>
            <person name="Morgado L.N."/>
            <person name="Niskanen T."/>
            <person name="Noordeloos M.E."/>
            <person name="Ohm R.A."/>
            <person name="Ortiz-Santana B."/>
            <person name="Ovrebo C."/>
            <person name="Racz N."/>
            <person name="Riley R."/>
            <person name="Savchenko A."/>
            <person name="Shiryaev A."/>
            <person name="Soop K."/>
            <person name="Spirin V."/>
            <person name="Szebenyi C."/>
            <person name="Tomsovsky M."/>
            <person name="Tulloss R.E."/>
            <person name="Uehling J."/>
            <person name="Grigoriev I.V."/>
            <person name="Vagvolgyi C."/>
            <person name="Papp T."/>
            <person name="Martin F.M."/>
            <person name="Miettinen O."/>
            <person name="Hibbett D.S."/>
            <person name="Nagy L.G."/>
        </authorList>
    </citation>
    <scope>NUCLEOTIDE SEQUENCE [LARGE SCALE GENOMIC DNA]</scope>
    <source>
        <strain evidence="3 4">FP101781</strain>
    </source>
</reference>
<evidence type="ECO:0000313" key="3">
    <source>
        <dbReference type="EMBL" id="TEB25965.1"/>
    </source>
</evidence>
<proteinExistence type="predicted"/>
<keyword evidence="4" id="KW-1185">Reference proteome</keyword>
<accession>A0A4Y7SVR7</accession>
<evidence type="ECO:0000256" key="1">
    <source>
        <dbReference type="SAM" id="MobiDB-lite"/>
    </source>
</evidence>
<feature type="region of interest" description="Disordered" evidence="1">
    <location>
        <begin position="1"/>
        <end position="55"/>
    </location>
</feature>
<feature type="domain" description="F-box" evidence="2">
    <location>
        <begin position="75"/>
        <end position="125"/>
    </location>
</feature>
<dbReference type="CDD" id="cd09917">
    <property type="entry name" value="F-box_SF"/>
    <property type="match status" value="1"/>
</dbReference>
<dbReference type="InterPro" id="IPR001810">
    <property type="entry name" value="F-box_dom"/>
</dbReference>
<feature type="compositionally biased region" description="Basic residues" evidence="1">
    <location>
        <begin position="1"/>
        <end position="10"/>
    </location>
</feature>
<sequence>MSRRSTRVRAKGVQEEAKPPSLASSSTTNPEPVRKKQKVTASTEPTDAYAPTETTPAVPKAPAIWAKTRGRRGHLRMVAEMPFDILLEMFQYLAPLDLLNLSKANHAFRGLLLDRSTSLHLWKGAFARVDPKPPTCPEDMSLPQYANLLYGRTCFFCESIHGLTRSWTGYVRFCKSCLSGNNFISLSGAGKGSVEYHLNRMVAILYNRETRQSRAVRADYEKHRTRLDQLKDDQESFDQYVSEETARFTRRQDRSSEYRGWEYSILRMKHQDVKERRGTRKEAILEKLEQLGYKELMTRIGNWQVAKLPGLTGVKPLTDREWERMRPSITAALDAHQKGYDQMARSTMISRRTPLLKTLLEYYFSHHRDMKRHGPEVGQVAKLEPFRTLIYDTPAGQELHFSDFVARLDDVTQALETWRQDAEATLLGLIPTSSTLAASGQRKAKMTAKAKGKAKECAPDASVLKLATTIFECKWCGNLLPYPHVLDHLCMYRRHRPCQAKGFVPKRGIRNRRNDAAYQYIYYSEEDKSDPNVAWNEGGQQLRFHEEASKYAAAIIKELGEDPERVTWEELDKANQRVECLRCQKPKPSAHRRLAMDWRQAIVHELNSENFKDFKEHASLAKKKLTYETAWKKLDDASLEKALQKENPASTEYTSKRRQVVLACVECGMQTLDEPRKVGGLVTIVDSAATKCAVGHDLSKGTYVWNEFSESFTSEPLPVKIP</sequence>
<dbReference type="AlphaFoldDB" id="A0A4Y7SVR7"/>